<accession>A6JDP3</accession>
<feature type="compositionally biased region" description="Polar residues" evidence="1">
    <location>
        <begin position="25"/>
        <end position="38"/>
    </location>
</feature>
<gene>
    <name evidence="2" type="ORF">rCG_20596</name>
</gene>
<evidence type="ECO:0000256" key="1">
    <source>
        <dbReference type="SAM" id="MobiDB-lite"/>
    </source>
</evidence>
<sequence length="46" mass="4983">MKSATGKMPTCSEAMSPWRHSQFSWANSHSSCSNNQSGLKGKVPNV</sequence>
<reference evidence="3" key="1">
    <citation type="submission" date="2005-09" db="EMBL/GenBank/DDBJ databases">
        <authorList>
            <person name="Mural R.J."/>
            <person name="Li P.W."/>
            <person name="Adams M.D."/>
            <person name="Amanatides P.G."/>
            <person name="Baden-Tillson H."/>
            <person name="Barnstead M."/>
            <person name="Chin S.H."/>
            <person name="Dew I."/>
            <person name="Evans C.A."/>
            <person name="Ferriera S."/>
            <person name="Flanigan M."/>
            <person name="Fosler C."/>
            <person name="Glodek A."/>
            <person name="Gu Z."/>
            <person name="Holt R.A."/>
            <person name="Jennings D."/>
            <person name="Kraft C.L."/>
            <person name="Lu F."/>
            <person name="Nguyen T."/>
            <person name="Nusskern D.R."/>
            <person name="Pfannkoch C.M."/>
            <person name="Sitter C."/>
            <person name="Sutton G.G."/>
            <person name="Venter J.C."/>
            <person name="Wang Z."/>
            <person name="Woodage T."/>
            <person name="Zheng X.H."/>
            <person name="Zhong F."/>
        </authorList>
    </citation>
    <scope>NUCLEOTIDE SEQUENCE [LARGE SCALE GENOMIC DNA]</scope>
    <source>
        <strain>BN</strain>
        <strain evidence="3">Sprague-Dawley</strain>
    </source>
</reference>
<feature type="region of interest" description="Disordered" evidence="1">
    <location>
        <begin position="25"/>
        <end position="46"/>
    </location>
</feature>
<dbReference type="Proteomes" id="UP000234681">
    <property type="component" value="Chromosome 6"/>
</dbReference>
<organism evidence="2 3">
    <name type="scientific">Rattus norvegicus</name>
    <name type="common">Rat</name>
    <dbReference type="NCBI Taxonomy" id="10116"/>
    <lineage>
        <taxon>Eukaryota</taxon>
        <taxon>Metazoa</taxon>
        <taxon>Chordata</taxon>
        <taxon>Craniata</taxon>
        <taxon>Vertebrata</taxon>
        <taxon>Euteleostomi</taxon>
        <taxon>Mammalia</taxon>
        <taxon>Eutheria</taxon>
        <taxon>Euarchontoglires</taxon>
        <taxon>Glires</taxon>
        <taxon>Rodentia</taxon>
        <taxon>Myomorpha</taxon>
        <taxon>Muroidea</taxon>
        <taxon>Muridae</taxon>
        <taxon>Murinae</taxon>
        <taxon>Rattus</taxon>
    </lineage>
</organism>
<dbReference type="AlphaFoldDB" id="A6JDP3"/>
<proteinExistence type="predicted"/>
<evidence type="ECO:0000313" key="2">
    <source>
        <dbReference type="EMBL" id="EDL81437.1"/>
    </source>
</evidence>
<evidence type="ECO:0000313" key="3">
    <source>
        <dbReference type="Proteomes" id="UP000234681"/>
    </source>
</evidence>
<dbReference type="EMBL" id="CH473982">
    <property type="protein sequence ID" value="EDL81437.1"/>
    <property type="molecule type" value="Genomic_DNA"/>
</dbReference>
<protein>
    <submittedName>
        <fullName evidence="2">RCG20596</fullName>
    </submittedName>
</protein>
<name>A6JDP3_RAT</name>